<gene>
    <name evidence="1" type="ORF">AGLY_004756</name>
</gene>
<dbReference type="EMBL" id="VYZN01000014">
    <property type="protein sequence ID" value="KAE9539504.1"/>
    <property type="molecule type" value="Genomic_DNA"/>
</dbReference>
<organism evidence="1 2">
    <name type="scientific">Aphis glycines</name>
    <name type="common">Soybean aphid</name>
    <dbReference type="NCBI Taxonomy" id="307491"/>
    <lineage>
        <taxon>Eukaryota</taxon>
        <taxon>Metazoa</taxon>
        <taxon>Ecdysozoa</taxon>
        <taxon>Arthropoda</taxon>
        <taxon>Hexapoda</taxon>
        <taxon>Insecta</taxon>
        <taxon>Pterygota</taxon>
        <taxon>Neoptera</taxon>
        <taxon>Paraneoptera</taxon>
        <taxon>Hemiptera</taxon>
        <taxon>Sternorrhyncha</taxon>
        <taxon>Aphidomorpha</taxon>
        <taxon>Aphidoidea</taxon>
        <taxon>Aphididae</taxon>
        <taxon>Aphidini</taxon>
        <taxon>Aphis</taxon>
        <taxon>Aphis</taxon>
    </lineage>
</organism>
<evidence type="ECO:0000313" key="1">
    <source>
        <dbReference type="EMBL" id="KAE9539504.1"/>
    </source>
</evidence>
<name>A0A6G0TV70_APHGL</name>
<sequence>MSSLHKVLIKKHRFSINVLLDSPDLAINEDVLGVINTKLVWKSGIRWQCDKSRHSKNDFLSSARLSTQTNLDNKCFLQWYLCLGLFNVREMIILYAIIDLTEFREPFTFNRNYRSTYIIVCSSTVHIRSGCNLKDTSCMKYAPAPITSVDINNSEQRYECIDFTMIITNRNNTLISNLGGRFRWLSEYPWCIIQFKFYDKCQNHENLQNLNFGVFKPLKHKPPCSPTIGNYILG</sequence>
<proteinExistence type="predicted"/>
<dbReference type="AlphaFoldDB" id="A0A6G0TV70"/>
<comment type="caution">
    <text evidence="1">The sequence shown here is derived from an EMBL/GenBank/DDBJ whole genome shotgun (WGS) entry which is preliminary data.</text>
</comment>
<dbReference type="Proteomes" id="UP000475862">
    <property type="component" value="Unassembled WGS sequence"/>
</dbReference>
<evidence type="ECO:0000313" key="2">
    <source>
        <dbReference type="Proteomes" id="UP000475862"/>
    </source>
</evidence>
<reference evidence="1 2" key="1">
    <citation type="submission" date="2019-08" db="EMBL/GenBank/DDBJ databases">
        <title>The genome of the soybean aphid Biotype 1, its phylome, world population structure and adaptation to the North American continent.</title>
        <authorList>
            <person name="Giordano R."/>
            <person name="Donthu R.K."/>
            <person name="Hernandez A.G."/>
            <person name="Wright C.L."/>
            <person name="Zimin A.V."/>
        </authorList>
    </citation>
    <scope>NUCLEOTIDE SEQUENCE [LARGE SCALE GENOMIC DNA]</scope>
    <source>
        <tissue evidence="1">Whole aphids</tissue>
    </source>
</reference>
<protein>
    <submittedName>
        <fullName evidence="1">Uncharacterized protein</fullName>
    </submittedName>
</protein>
<accession>A0A6G0TV70</accession>
<keyword evidence="2" id="KW-1185">Reference proteome</keyword>